<dbReference type="CDD" id="cd16329">
    <property type="entry name" value="LolA_like"/>
    <property type="match status" value="1"/>
</dbReference>
<feature type="compositionally biased region" description="Basic and acidic residues" evidence="1">
    <location>
        <begin position="1"/>
        <end position="12"/>
    </location>
</feature>
<protein>
    <recommendedName>
        <fullName evidence="2">Uncharacterized protein TP-0789 domain-containing protein</fullName>
    </recommendedName>
</protein>
<accession>X0XBG4</accession>
<evidence type="ECO:0000259" key="2">
    <source>
        <dbReference type="Pfam" id="PF17131"/>
    </source>
</evidence>
<reference evidence="3" key="1">
    <citation type="journal article" date="2014" name="Front. Microbiol.">
        <title>High frequency of phylogenetically diverse reductive dehalogenase-homologous genes in deep subseafloor sedimentary metagenomes.</title>
        <authorList>
            <person name="Kawai M."/>
            <person name="Futagami T."/>
            <person name="Toyoda A."/>
            <person name="Takaki Y."/>
            <person name="Nishi S."/>
            <person name="Hori S."/>
            <person name="Arai W."/>
            <person name="Tsubouchi T."/>
            <person name="Morono Y."/>
            <person name="Uchiyama I."/>
            <person name="Ito T."/>
            <person name="Fujiyama A."/>
            <person name="Inagaki F."/>
            <person name="Takami H."/>
        </authorList>
    </citation>
    <scope>NUCLEOTIDE SEQUENCE</scope>
    <source>
        <strain evidence="3">Expedition CK06-06</strain>
    </source>
</reference>
<feature type="domain" description="Uncharacterized protein TP-0789" evidence="2">
    <location>
        <begin position="3"/>
        <end position="128"/>
    </location>
</feature>
<evidence type="ECO:0000256" key="1">
    <source>
        <dbReference type="SAM" id="MobiDB-lite"/>
    </source>
</evidence>
<comment type="caution">
    <text evidence="3">The sequence shown here is derived from an EMBL/GenBank/DDBJ whole genome shotgun (WGS) entry which is preliminary data.</text>
</comment>
<sequence>MRESSQLDDYDHLLLGVDPDPDTPESGRAYVIEYRPHEDAPVVWGKVVTWVDTERFAPLRQDFYDESGEKLRVIRFSEIRQVQGRPYPHRWSLVPLDKEGHETLIEIDEIRFDESFDDGIFSKRNLTRKD</sequence>
<organism evidence="3">
    <name type="scientific">marine sediment metagenome</name>
    <dbReference type="NCBI Taxonomy" id="412755"/>
    <lineage>
        <taxon>unclassified sequences</taxon>
        <taxon>metagenomes</taxon>
        <taxon>ecological metagenomes</taxon>
    </lineage>
</organism>
<dbReference type="Pfam" id="PF17131">
    <property type="entry name" value="LolA_like"/>
    <property type="match status" value="1"/>
</dbReference>
<evidence type="ECO:0000313" key="3">
    <source>
        <dbReference type="EMBL" id="GAG33978.1"/>
    </source>
</evidence>
<feature type="region of interest" description="Disordered" evidence="1">
    <location>
        <begin position="1"/>
        <end position="24"/>
    </location>
</feature>
<dbReference type="AlphaFoldDB" id="X0XBG4"/>
<gene>
    <name evidence="3" type="ORF">S01H1_74076</name>
</gene>
<proteinExistence type="predicted"/>
<dbReference type="Gene3D" id="2.50.20.10">
    <property type="entry name" value="Lipoprotein localisation LolA/LolB/LppX"/>
    <property type="match status" value="1"/>
</dbReference>
<name>X0XBG4_9ZZZZ</name>
<dbReference type="InterPro" id="IPR033399">
    <property type="entry name" value="TP_0789-like"/>
</dbReference>
<dbReference type="EMBL" id="BARS01049528">
    <property type="protein sequence ID" value="GAG33978.1"/>
    <property type="molecule type" value="Genomic_DNA"/>
</dbReference>